<proteinExistence type="predicted"/>
<evidence type="ECO:0000313" key="3">
    <source>
        <dbReference type="Proteomes" id="UP000612055"/>
    </source>
</evidence>
<evidence type="ECO:0000313" key="2">
    <source>
        <dbReference type="EMBL" id="KAG2498865.1"/>
    </source>
</evidence>
<feature type="compositionally biased region" description="Low complexity" evidence="1">
    <location>
        <begin position="332"/>
        <end position="344"/>
    </location>
</feature>
<organism evidence="2 3">
    <name type="scientific">Edaphochlamys debaryana</name>
    <dbReference type="NCBI Taxonomy" id="47281"/>
    <lineage>
        <taxon>Eukaryota</taxon>
        <taxon>Viridiplantae</taxon>
        <taxon>Chlorophyta</taxon>
        <taxon>core chlorophytes</taxon>
        <taxon>Chlorophyceae</taxon>
        <taxon>CS clade</taxon>
        <taxon>Chlamydomonadales</taxon>
        <taxon>Chlamydomonadales incertae sedis</taxon>
        <taxon>Edaphochlamys</taxon>
    </lineage>
</organism>
<keyword evidence="3" id="KW-1185">Reference proteome</keyword>
<dbReference type="AlphaFoldDB" id="A0A836C3J5"/>
<comment type="caution">
    <text evidence="2">The sequence shown here is derived from an EMBL/GenBank/DDBJ whole genome shotgun (WGS) entry which is preliminary data.</text>
</comment>
<name>A0A836C3J5_9CHLO</name>
<dbReference type="OrthoDB" id="533633at2759"/>
<feature type="region of interest" description="Disordered" evidence="1">
    <location>
        <begin position="317"/>
        <end position="357"/>
    </location>
</feature>
<dbReference type="Proteomes" id="UP000612055">
    <property type="component" value="Unassembled WGS sequence"/>
</dbReference>
<accession>A0A836C3J5</accession>
<gene>
    <name evidence="2" type="ORF">HYH03_003057</name>
</gene>
<evidence type="ECO:0000256" key="1">
    <source>
        <dbReference type="SAM" id="MobiDB-lite"/>
    </source>
</evidence>
<dbReference type="EMBL" id="JAEHOE010000008">
    <property type="protein sequence ID" value="KAG2498865.1"/>
    <property type="molecule type" value="Genomic_DNA"/>
</dbReference>
<protein>
    <submittedName>
        <fullName evidence="2">Uncharacterized protein</fullName>
    </submittedName>
</protein>
<reference evidence="2" key="1">
    <citation type="journal article" date="2020" name="bioRxiv">
        <title>Comparative genomics of Chlamydomonas.</title>
        <authorList>
            <person name="Craig R.J."/>
            <person name="Hasan A.R."/>
            <person name="Ness R.W."/>
            <person name="Keightley P.D."/>
        </authorList>
    </citation>
    <scope>NUCLEOTIDE SEQUENCE</scope>
    <source>
        <strain evidence="2">CCAP 11/70</strain>
    </source>
</reference>
<sequence>MSSSGVGDSWLGDDAPGVPSRTFAALQFQAVRMREKTGTLVHKADHRELMSAAVDKHMQNLSRVGANLPKGHQHQSEIRTMHSSALEEVEEFNDFDDDPELPSTPDHASGTQLDAADAEQPRAAGPSGRWGAPFGSNTPRKGGKEEEDPMQVLKRMRSTAASKSQAARDTLDSLKGPGHNVALPEDAEADEVDEVTSIKGINSLRGRSFLQRPGDVPGGAADDMLAQLRGKWTVDNDKPTRTKSFMVRIELPNASPGVTASGGSASTVRPMMSASSKSFSAAKRVTSSALPGVSVDAAPRSSRTSVLDSGEFERGIAAPSPTSVSAGLSPLGVVPTGSPTTGGSKAPSASGVAPGKEGIFSKLKHMIGR</sequence>
<feature type="region of interest" description="Disordered" evidence="1">
    <location>
        <begin position="90"/>
        <end position="177"/>
    </location>
</feature>
<feature type="compositionally biased region" description="Acidic residues" evidence="1">
    <location>
        <begin position="90"/>
        <end position="100"/>
    </location>
</feature>